<dbReference type="RefSeq" id="WP_200339067.1">
    <property type="nucleotide sequence ID" value="NZ_NRRL01000003.1"/>
</dbReference>
<sequence>MTQITCRLLVNRYSLRNSHSGKPAVLSIDGIAEDYGLCHGPFGTPSEIVVFGKQAYLLRDEIQTAIEATGVEPIQRGEHEDWHAAGIVIEATGTAKEKDGRGITPHVWLHAKTARIVPKPGAEVPDELTQFRTFVIRAIEIGKQLSDGLCKSSDGDLQVGYTWPPVCHEDQRPKAYVSLYAYVFGPHRQYAWYGNSIDEVVRMARSQIIDWLTEDGCTNARAALVDGDHPVLTDPDEEAEVSEAGAAA</sequence>
<keyword evidence="3" id="KW-1185">Reference proteome</keyword>
<comment type="caution">
    <text evidence="2">The sequence shown here is derived from an EMBL/GenBank/DDBJ whole genome shotgun (WGS) entry which is preliminary data.</text>
</comment>
<reference evidence="2 3" key="1">
    <citation type="journal article" date="2020" name="Microorganisms">
        <title>Osmotic Adaptation and Compatible Solute Biosynthesis of Phototrophic Bacteria as Revealed from Genome Analyses.</title>
        <authorList>
            <person name="Imhoff J.F."/>
            <person name="Rahn T."/>
            <person name="Kunzel S."/>
            <person name="Keller A."/>
            <person name="Neulinger S.C."/>
        </authorList>
    </citation>
    <scope>NUCLEOTIDE SEQUENCE [LARGE SCALE GENOMIC DNA]</scope>
    <source>
        <strain evidence="2 3">DSM 9895</strain>
    </source>
</reference>
<proteinExistence type="predicted"/>
<evidence type="ECO:0000256" key="1">
    <source>
        <dbReference type="SAM" id="MobiDB-lite"/>
    </source>
</evidence>
<organism evidence="2 3">
    <name type="scientific">Rhodovibrio sodomensis</name>
    <dbReference type="NCBI Taxonomy" id="1088"/>
    <lineage>
        <taxon>Bacteria</taxon>
        <taxon>Pseudomonadati</taxon>
        <taxon>Pseudomonadota</taxon>
        <taxon>Alphaproteobacteria</taxon>
        <taxon>Rhodospirillales</taxon>
        <taxon>Rhodovibrionaceae</taxon>
        <taxon>Rhodovibrio</taxon>
    </lineage>
</organism>
<protein>
    <submittedName>
        <fullName evidence="2">Uncharacterized protein</fullName>
    </submittedName>
</protein>
<evidence type="ECO:0000313" key="2">
    <source>
        <dbReference type="EMBL" id="MBK1667007.1"/>
    </source>
</evidence>
<dbReference type="EMBL" id="NRRL01000003">
    <property type="protein sequence ID" value="MBK1667007.1"/>
    <property type="molecule type" value="Genomic_DNA"/>
</dbReference>
<gene>
    <name evidence="2" type="ORF">CKO28_02980</name>
</gene>
<feature type="region of interest" description="Disordered" evidence="1">
    <location>
        <begin position="229"/>
        <end position="248"/>
    </location>
</feature>
<dbReference type="Proteomes" id="UP001296873">
    <property type="component" value="Unassembled WGS sequence"/>
</dbReference>
<name>A0ABS1DA59_9PROT</name>
<evidence type="ECO:0000313" key="3">
    <source>
        <dbReference type="Proteomes" id="UP001296873"/>
    </source>
</evidence>
<accession>A0ABS1DA59</accession>